<keyword evidence="6 7" id="KW-0472">Membrane</keyword>
<dbReference type="InterPro" id="IPR051679">
    <property type="entry name" value="DASS-Related_Transporters"/>
</dbReference>
<evidence type="ECO:0000313" key="9">
    <source>
        <dbReference type="EMBL" id="HDS63542.1"/>
    </source>
</evidence>
<keyword evidence="4" id="KW-0677">Repeat</keyword>
<evidence type="ECO:0000256" key="5">
    <source>
        <dbReference type="ARBA" id="ARBA00022989"/>
    </source>
</evidence>
<comment type="caution">
    <text evidence="9">The sequence shown here is derived from an EMBL/GenBank/DDBJ whole genome shotgun (WGS) entry which is preliminary data.</text>
</comment>
<dbReference type="EMBL" id="DSBY01000222">
    <property type="protein sequence ID" value="HDS63542.1"/>
    <property type="molecule type" value="Genomic_DNA"/>
</dbReference>
<evidence type="ECO:0000256" key="2">
    <source>
        <dbReference type="ARBA" id="ARBA00022448"/>
    </source>
</evidence>
<comment type="subcellular location">
    <subcellularLocation>
        <location evidence="1">Membrane</location>
        <topology evidence="1">Multi-pass membrane protein</topology>
    </subcellularLocation>
</comment>
<dbReference type="AlphaFoldDB" id="A0A831PMV7"/>
<evidence type="ECO:0000256" key="4">
    <source>
        <dbReference type="ARBA" id="ARBA00022737"/>
    </source>
</evidence>
<keyword evidence="2" id="KW-0813">Transport</keyword>
<gene>
    <name evidence="9" type="ORF">ENN52_05385</name>
</gene>
<organism evidence="9">
    <name type="scientific">Methanofollis liminatans</name>
    <dbReference type="NCBI Taxonomy" id="2201"/>
    <lineage>
        <taxon>Archaea</taxon>
        <taxon>Methanobacteriati</taxon>
        <taxon>Methanobacteriota</taxon>
        <taxon>Stenosarchaea group</taxon>
        <taxon>Methanomicrobia</taxon>
        <taxon>Methanomicrobiales</taxon>
        <taxon>Methanomicrobiaceae</taxon>
        <taxon>Methanofollis</taxon>
    </lineage>
</organism>
<feature type="transmembrane region" description="Helical" evidence="7">
    <location>
        <begin position="150"/>
        <end position="170"/>
    </location>
</feature>
<dbReference type="InterPro" id="IPR004680">
    <property type="entry name" value="Cit_transptr-like_dom"/>
</dbReference>
<proteinExistence type="predicted"/>
<reference evidence="9" key="1">
    <citation type="journal article" date="2020" name="mSystems">
        <title>Genome- and Community-Level Interaction Insights into Carbon Utilization and Element Cycling Functions of Hydrothermarchaeota in Hydrothermal Sediment.</title>
        <authorList>
            <person name="Zhou Z."/>
            <person name="Liu Y."/>
            <person name="Xu W."/>
            <person name="Pan J."/>
            <person name="Luo Z.H."/>
            <person name="Li M."/>
        </authorList>
    </citation>
    <scope>NUCLEOTIDE SEQUENCE</scope>
    <source>
        <strain evidence="9">SpSt-1183</strain>
    </source>
</reference>
<keyword evidence="5 7" id="KW-1133">Transmembrane helix</keyword>
<evidence type="ECO:0000256" key="3">
    <source>
        <dbReference type="ARBA" id="ARBA00022692"/>
    </source>
</evidence>
<dbReference type="PANTHER" id="PTHR43652">
    <property type="entry name" value="BASIC AMINO ACID ANTIPORTER YFCC-RELATED"/>
    <property type="match status" value="1"/>
</dbReference>
<dbReference type="GO" id="GO:0055085">
    <property type="term" value="P:transmembrane transport"/>
    <property type="evidence" value="ECO:0007669"/>
    <property type="project" value="InterPro"/>
</dbReference>
<name>A0A831PMV7_9EURY</name>
<feature type="non-terminal residue" evidence="9">
    <location>
        <position position="1"/>
    </location>
</feature>
<dbReference type="PANTHER" id="PTHR43652:SF2">
    <property type="entry name" value="BASIC AMINO ACID ANTIPORTER YFCC-RELATED"/>
    <property type="match status" value="1"/>
</dbReference>
<dbReference type="Pfam" id="PF03600">
    <property type="entry name" value="CitMHS"/>
    <property type="match status" value="1"/>
</dbReference>
<accession>A0A831PMV7</accession>
<protein>
    <submittedName>
        <fullName evidence="9">SLC13 family permease</fullName>
    </submittedName>
</protein>
<feature type="domain" description="Citrate transporter-like" evidence="8">
    <location>
        <begin position="3"/>
        <end position="170"/>
    </location>
</feature>
<evidence type="ECO:0000256" key="6">
    <source>
        <dbReference type="ARBA" id="ARBA00023136"/>
    </source>
</evidence>
<dbReference type="GO" id="GO:0005886">
    <property type="term" value="C:plasma membrane"/>
    <property type="evidence" value="ECO:0007669"/>
    <property type="project" value="TreeGrafter"/>
</dbReference>
<evidence type="ECO:0000256" key="7">
    <source>
        <dbReference type="SAM" id="Phobius"/>
    </source>
</evidence>
<keyword evidence="3 7" id="KW-0812">Transmembrane</keyword>
<evidence type="ECO:0000256" key="1">
    <source>
        <dbReference type="ARBA" id="ARBA00004141"/>
    </source>
</evidence>
<feature type="transmembrane region" description="Helical" evidence="7">
    <location>
        <begin position="36"/>
        <end position="63"/>
    </location>
</feature>
<evidence type="ECO:0000259" key="8">
    <source>
        <dbReference type="Pfam" id="PF03600"/>
    </source>
</evidence>
<dbReference type="Proteomes" id="UP000885648">
    <property type="component" value="Unassembled WGS sequence"/>
</dbReference>
<feature type="transmembrane region" description="Helical" evidence="7">
    <location>
        <begin position="70"/>
        <end position="100"/>
    </location>
</feature>
<sequence length="171" mass="17857">PISMGLLTGALVMILAGVLSIDEAYRSIDWKTVFLLAGLIPLGTAMINTGTAALIAGTVLPLIGDSHPMLLFIGIGALATLFTLIMSNLGAVVILVPIALLVGAQTGIDPRGLALLVGLCASNSFLLPTHQVNAFLMSSGGYRTRDYLKAGSILTVLFLIIVSGWIYMVFV</sequence>